<dbReference type="EMBL" id="CP104067">
    <property type="protein sequence ID" value="WAH42334.1"/>
    <property type="molecule type" value="Genomic_DNA"/>
</dbReference>
<dbReference type="Proteomes" id="UP001164761">
    <property type="component" value="Chromosome"/>
</dbReference>
<evidence type="ECO:0000313" key="2">
    <source>
        <dbReference type="Proteomes" id="UP001164761"/>
    </source>
</evidence>
<protein>
    <submittedName>
        <fullName evidence="1">Uncharacterized protein</fullName>
    </submittedName>
</protein>
<name>A0ABY6ZHH7_9BACL</name>
<reference evidence="1" key="1">
    <citation type="submission" date="2022-08" db="EMBL/GenBank/DDBJ databases">
        <title>Alicyclobacillus fastidiosus DSM 17978, complete genome.</title>
        <authorList>
            <person name="Wang Q."/>
            <person name="Cai R."/>
            <person name="Wang Z."/>
        </authorList>
    </citation>
    <scope>NUCLEOTIDE SEQUENCE</scope>
    <source>
        <strain evidence="1">DSM 17978</strain>
    </source>
</reference>
<dbReference type="RefSeq" id="WP_268006218.1">
    <property type="nucleotide sequence ID" value="NZ_BSUT01000001.1"/>
</dbReference>
<sequence>MTGSKEFATEANFDVFYHFSQYSGPEVKMPDIVASQFDTKIGHETLANGISATTYLVTSKKSNPSSPPVTHVIWHEGKWTFEVSSLTKSISRPNSIANNVITHFDSSKLPTPWKNAYVEIQDTSGGLFKSRQIDTIVSWDESFGKTQGKYQIRTLSSCADPIFTALDMTTSMKIYS</sequence>
<accession>A0ABY6ZHH7</accession>
<organism evidence="1 2">
    <name type="scientific">Alicyclobacillus fastidiosus</name>
    <dbReference type="NCBI Taxonomy" id="392011"/>
    <lineage>
        <taxon>Bacteria</taxon>
        <taxon>Bacillati</taxon>
        <taxon>Bacillota</taxon>
        <taxon>Bacilli</taxon>
        <taxon>Bacillales</taxon>
        <taxon>Alicyclobacillaceae</taxon>
        <taxon>Alicyclobacillus</taxon>
    </lineage>
</organism>
<evidence type="ECO:0000313" key="1">
    <source>
        <dbReference type="EMBL" id="WAH42334.1"/>
    </source>
</evidence>
<keyword evidence="2" id="KW-1185">Reference proteome</keyword>
<gene>
    <name evidence="1" type="ORF">NZD89_02165</name>
</gene>
<proteinExistence type="predicted"/>